<accession>A0AA36LRE5</accession>
<dbReference type="EMBL" id="CQBM01000011">
    <property type="protein sequence ID" value="CNI50982.1"/>
    <property type="molecule type" value="Genomic_DNA"/>
</dbReference>
<proteinExistence type="predicted"/>
<comment type="caution">
    <text evidence="2">The sequence shown here is derived from an EMBL/GenBank/DDBJ whole genome shotgun (WGS) entry which is preliminary data.</text>
</comment>
<dbReference type="Pfam" id="PF06812">
    <property type="entry name" value="ImpA_N"/>
    <property type="match status" value="1"/>
</dbReference>
<dbReference type="InterPro" id="IPR010657">
    <property type="entry name" value="ImpA_N"/>
</dbReference>
<gene>
    <name evidence="2" type="ORF">ERS008502_03479</name>
</gene>
<dbReference type="InterPro" id="IPR017740">
    <property type="entry name" value="TssA-like"/>
</dbReference>
<dbReference type="PANTHER" id="PTHR37951">
    <property type="entry name" value="CYTOPLASMIC PROTEIN-RELATED"/>
    <property type="match status" value="1"/>
</dbReference>
<name>A0AA36LRE5_YERMO</name>
<dbReference type="Proteomes" id="UP000040841">
    <property type="component" value="Unassembled WGS sequence"/>
</dbReference>
<sequence length="357" mass="41217">MSEIKLDLDALLAPISTHSPAGNNMEYEMAYDEIRQSRESDPDYLPQDEWASTPRKADWLKVIRLSEALLSKQSKDFQVACWLTEALTRQYGTDGLLTGLRFLNQFIQRYWHSGWPALDDDGERIRQGKMDWLDRQLSQILTRLPLLGQTESSAEYWQKVLAFEHQVAMDSEQRNVLLQSGDYSMESFNRWALTVPSMQLSDVMDVLGHCLIELIKLTQCYVDLQTHTDSQPFNTTYQTIDELDEFLKRIGDRIMPNYEEIMSLNVLNQGTEKPELSAEHLLSDAKKQEMSRDLAISQMLTIAHFFRQSEPSSPVPFLMERAARWAGMTLTEWLEEMLRDDSSLQEINKILKGPGLP</sequence>
<organism evidence="2 3">
    <name type="scientific">Yersinia mollaretii</name>
    <dbReference type="NCBI Taxonomy" id="33060"/>
    <lineage>
        <taxon>Bacteria</taxon>
        <taxon>Pseudomonadati</taxon>
        <taxon>Pseudomonadota</taxon>
        <taxon>Gammaproteobacteria</taxon>
        <taxon>Enterobacterales</taxon>
        <taxon>Yersiniaceae</taxon>
        <taxon>Yersinia</taxon>
    </lineage>
</organism>
<dbReference type="AlphaFoldDB" id="A0AA36LRE5"/>
<evidence type="ECO:0000259" key="1">
    <source>
        <dbReference type="Pfam" id="PF06812"/>
    </source>
</evidence>
<reference evidence="2 3" key="1">
    <citation type="submission" date="2015-03" db="EMBL/GenBank/DDBJ databases">
        <authorList>
            <consortium name="Pathogen Informatics"/>
            <person name="Murphy D."/>
        </authorList>
    </citation>
    <scope>NUCLEOTIDE SEQUENCE [LARGE SCALE GENOMIC DNA]</scope>
    <source>
        <strain evidence="2 3">FE82747</strain>
    </source>
</reference>
<evidence type="ECO:0000313" key="2">
    <source>
        <dbReference type="EMBL" id="CNI50982.1"/>
    </source>
</evidence>
<dbReference type="PANTHER" id="PTHR37951:SF1">
    <property type="entry name" value="TYPE VI SECRETION SYSTEM COMPONENT TSSA1"/>
    <property type="match status" value="1"/>
</dbReference>
<evidence type="ECO:0000313" key="3">
    <source>
        <dbReference type="Proteomes" id="UP000040841"/>
    </source>
</evidence>
<dbReference type="NCBIfam" id="TIGR03363">
    <property type="entry name" value="VI_chp_8"/>
    <property type="match status" value="1"/>
</dbReference>
<dbReference type="RefSeq" id="WP_049645709.1">
    <property type="nucleotide sequence ID" value="NZ_CABHYS010000025.1"/>
</dbReference>
<protein>
    <submittedName>
        <fullName evidence="2">Uncharacterized protein conserved in bacteria</fullName>
    </submittedName>
</protein>
<feature type="domain" description="ImpA N-terminal" evidence="1">
    <location>
        <begin position="12"/>
        <end position="134"/>
    </location>
</feature>